<dbReference type="Proteomes" id="UP000702954">
    <property type="component" value="Unassembled WGS sequence"/>
</dbReference>
<reference evidence="2 3" key="2">
    <citation type="submission" date="2019-03" db="EMBL/GenBank/DDBJ databases">
        <title>Genomic Encyclopedia of Type Strains, Phase IV (KMG-IV): sequencing the most valuable type-strain genomes for metagenomic binning, comparative biology and taxonomic classification.</title>
        <authorList>
            <person name="Goeker M."/>
        </authorList>
    </citation>
    <scope>NUCLEOTIDE SEQUENCE [LARGE SCALE GENOMIC DNA]</scope>
    <source>
        <strain evidence="2 3">DSM 103426</strain>
    </source>
</reference>
<evidence type="ECO:0000313" key="1">
    <source>
        <dbReference type="EMBL" id="GBU04126.1"/>
    </source>
</evidence>
<keyword evidence="4" id="KW-1185">Reference proteome</keyword>
<dbReference type="Pfam" id="PF01663">
    <property type="entry name" value="Phosphodiest"/>
    <property type="match status" value="1"/>
</dbReference>
<evidence type="ECO:0000313" key="4">
    <source>
        <dbReference type="Proteomes" id="UP000702954"/>
    </source>
</evidence>
<dbReference type="PANTHER" id="PTHR10151:SF120">
    <property type="entry name" value="BIS(5'-ADENOSYL)-TRIPHOSPHATASE"/>
    <property type="match status" value="1"/>
</dbReference>
<dbReference type="AlphaFoldDB" id="A0A4R3JSS6"/>
<proteinExistence type="predicted"/>
<dbReference type="PANTHER" id="PTHR10151">
    <property type="entry name" value="ECTONUCLEOTIDE PYROPHOSPHATASE/PHOSPHODIESTERASE"/>
    <property type="match status" value="1"/>
</dbReference>
<evidence type="ECO:0000313" key="3">
    <source>
        <dbReference type="Proteomes" id="UP000294613"/>
    </source>
</evidence>
<dbReference type="InterPro" id="IPR017850">
    <property type="entry name" value="Alkaline_phosphatase_core_sf"/>
</dbReference>
<name>A0A4R3JSS6_9FIRM</name>
<protein>
    <submittedName>
        <fullName evidence="1 2">Nucleotide pyrophosphatase</fullName>
    </submittedName>
</protein>
<dbReference type="Gene3D" id="3.40.720.10">
    <property type="entry name" value="Alkaline Phosphatase, subunit A"/>
    <property type="match status" value="1"/>
</dbReference>
<dbReference type="InterPro" id="IPR002591">
    <property type="entry name" value="Phosphodiest/P_Trfase"/>
</dbReference>
<sequence>MQVQKPDYQNSILNLVNSILHNYGAPHRYTTLPEADEILKKDYRHVVLLVLDGMGVSVLERFLPEESFLRRHFQKEISSVFPPTTVAATTTLESGLAPAEHGWLGWSMYFPEIQDKVNVFLNTTGSGGVIEGELLAYRMMPYEKLGSQIMHACEAKAYEVSPFGDYHIDTFEELLSGVKTLCTRDEKNYLYVYWPEPDHVMHEGGCTCREAGEWLKKIDRELEKLSEELSDTLLLVTADHGHIDGRNVSMENYPELRECLKCLPAVEPRALSFHLKEGMEEQFLESFKKHFGKEFLLFSREEITESQLFGEGAYHPRFQEAIGDYFAVAVGALNLFDTNEEKENTIGVHAGMTKEEMTVPLIVVEKPKK</sequence>
<dbReference type="GO" id="GO:0016787">
    <property type="term" value="F:hydrolase activity"/>
    <property type="evidence" value="ECO:0007669"/>
    <property type="project" value="UniProtKB-ARBA"/>
</dbReference>
<organism evidence="2 3">
    <name type="scientific">Faecalimonas umbilicata</name>
    <dbReference type="NCBI Taxonomy" id="1912855"/>
    <lineage>
        <taxon>Bacteria</taxon>
        <taxon>Bacillati</taxon>
        <taxon>Bacillota</taxon>
        <taxon>Clostridia</taxon>
        <taxon>Lachnospirales</taxon>
        <taxon>Lachnospiraceae</taxon>
        <taxon>Faecalimonas</taxon>
    </lineage>
</organism>
<dbReference type="Proteomes" id="UP000294613">
    <property type="component" value="Unassembled WGS sequence"/>
</dbReference>
<accession>A0A4R3JSS6</accession>
<gene>
    <name evidence="2" type="ORF">EDD74_101101</name>
    <name evidence="1" type="ORF">FAEUMB_06670</name>
</gene>
<dbReference type="RefSeq" id="WP_008977430.1">
    <property type="nucleotide sequence ID" value="NZ_BHEO01000002.1"/>
</dbReference>
<dbReference type="EMBL" id="BHEO01000002">
    <property type="protein sequence ID" value="GBU04126.1"/>
    <property type="molecule type" value="Genomic_DNA"/>
</dbReference>
<evidence type="ECO:0000313" key="2">
    <source>
        <dbReference type="EMBL" id="TCS70253.1"/>
    </source>
</evidence>
<dbReference type="EMBL" id="SLZV01000001">
    <property type="protein sequence ID" value="TCS70253.1"/>
    <property type="molecule type" value="Genomic_DNA"/>
</dbReference>
<reference evidence="1 4" key="1">
    <citation type="journal article" date="2018" name="Int. J. Syst. Evol. Microbiol.">
        <title>Draft Genome Sequence of Faecalimonas umbilicata JCM 30896T, an Acetate-Producing Bacterium Isolated from Human Feces.</title>
        <authorList>
            <person name="Sakamoto M."/>
            <person name="Ikeyama N."/>
            <person name="Yuki M."/>
            <person name="Ohkuma M."/>
        </authorList>
    </citation>
    <scope>NUCLEOTIDE SEQUENCE [LARGE SCALE GENOMIC DNA]</scope>
    <source>
        <strain evidence="1 4">EGH7</strain>
    </source>
</reference>
<dbReference type="SUPFAM" id="SSF53649">
    <property type="entry name" value="Alkaline phosphatase-like"/>
    <property type="match status" value="1"/>
</dbReference>
<comment type="caution">
    <text evidence="2">The sequence shown here is derived from an EMBL/GenBank/DDBJ whole genome shotgun (WGS) entry which is preliminary data.</text>
</comment>